<dbReference type="EMBL" id="SIXH01000566">
    <property type="protein sequence ID" value="TBO55202.1"/>
    <property type="molecule type" value="Genomic_DNA"/>
</dbReference>
<gene>
    <name evidence="3" type="ORF">EYS09_34490</name>
</gene>
<accession>A0A4Q9HKG5</accession>
<name>A0A4Q9HKG5_STRKA</name>
<dbReference type="AlphaFoldDB" id="A0A4Q9HKG5"/>
<feature type="domain" description="Outer membrane channel protein CpnT-like N-terminal" evidence="2">
    <location>
        <begin position="8"/>
        <end position="146"/>
    </location>
</feature>
<feature type="compositionally biased region" description="Basic and acidic residues" evidence="1">
    <location>
        <begin position="307"/>
        <end position="320"/>
    </location>
</feature>
<sequence length="320" mass="33496">MLPKEVDWILDLLGFNWPDADEDKMWEAAEGWSAFATAVRQYQADGIAAANAVRGANSGEAIEAFDEAWKKFAGGGDGYLDEVIEAAEILSFALNAVATIVLTMKIAVIAQLIALAIEFAIAQAAAPVTLGASEIGAAAATQTTRMIVRRLLNEAKQKIIHAITEAIEQKAVKKVREMLTDLFKDVGKDMAKGLAQNLVAQGIQTHFGERKGVSGGDAFDAMAKPALDKAKGIAKVGTGTVQMAEGVDAIAHGDLSEGAGQIWAGRKEQAEGFINVAGAVTKDRPAAGEGGGPAPAPTPSPEPTTRSGRDEADRVRNTFG</sequence>
<protein>
    <submittedName>
        <fullName evidence="3">PE-PGRS family protein</fullName>
    </submittedName>
</protein>
<comment type="caution">
    <text evidence="3">The sequence shown here is derived from an EMBL/GenBank/DDBJ whole genome shotgun (WGS) entry which is preliminary data.</text>
</comment>
<dbReference type="InterPro" id="IPR057746">
    <property type="entry name" value="CpnT-like_N"/>
</dbReference>
<proteinExistence type="predicted"/>
<dbReference type="RefSeq" id="WP_131126174.1">
    <property type="nucleotide sequence ID" value="NZ_SIXH01000566.1"/>
</dbReference>
<dbReference type="Proteomes" id="UP000292452">
    <property type="component" value="Unassembled WGS sequence"/>
</dbReference>
<organism evidence="3 4">
    <name type="scientific">Streptomyces kasugaensis</name>
    <dbReference type="NCBI Taxonomy" id="1946"/>
    <lineage>
        <taxon>Bacteria</taxon>
        <taxon>Bacillati</taxon>
        <taxon>Actinomycetota</taxon>
        <taxon>Actinomycetes</taxon>
        <taxon>Kitasatosporales</taxon>
        <taxon>Streptomycetaceae</taxon>
        <taxon>Streptomyces</taxon>
    </lineage>
</organism>
<dbReference type="Pfam" id="PF25547">
    <property type="entry name" value="WXG100_2"/>
    <property type="match status" value="1"/>
</dbReference>
<evidence type="ECO:0000259" key="2">
    <source>
        <dbReference type="Pfam" id="PF25547"/>
    </source>
</evidence>
<feature type="region of interest" description="Disordered" evidence="1">
    <location>
        <begin position="279"/>
        <end position="320"/>
    </location>
</feature>
<reference evidence="3 4" key="1">
    <citation type="submission" date="2019-02" db="EMBL/GenBank/DDBJ databases">
        <title>Draft Genome Sequence of Streptomyces sp. AM-2504, identified by 16S rRNA comparative analysis as a Streptomyces Kasugaensis strain.</title>
        <authorList>
            <person name="Napolioni V."/>
            <person name="Giuliodori A.M."/>
            <person name="Spurio R."/>
            <person name="Fabbretti A."/>
        </authorList>
    </citation>
    <scope>NUCLEOTIDE SEQUENCE [LARGE SCALE GENOMIC DNA]</scope>
    <source>
        <strain evidence="3 4">AM-2504</strain>
    </source>
</reference>
<evidence type="ECO:0000313" key="3">
    <source>
        <dbReference type="EMBL" id="TBO55202.1"/>
    </source>
</evidence>
<evidence type="ECO:0000313" key="4">
    <source>
        <dbReference type="Proteomes" id="UP000292452"/>
    </source>
</evidence>
<evidence type="ECO:0000256" key="1">
    <source>
        <dbReference type="SAM" id="MobiDB-lite"/>
    </source>
</evidence>
<keyword evidence="4" id="KW-1185">Reference proteome</keyword>